<keyword evidence="1" id="KW-1133">Transmembrane helix</keyword>
<gene>
    <name evidence="2" type="ORF">V22_36950</name>
</gene>
<evidence type="ECO:0000313" key="3">
    <source>
        <dbReference type="Proteomes" id="UP000319976"/>
    </source>
</evidence>
<keyword evidence="3" id="KW-1185">Reference proteome</keyword>
<protein>
    <submittedName>
        <fullName evidence="2">Uncharacterized protein</fullName>
    </submittedName>
</protein>
<accession>A0A517TDI6</accession>
<dbReference type="AlphaFoldDB" id="A0A517TDI6"/>
<dbReference type="RefSeq" id="WP_145265502.1">
    <property type="nucleotide sequence ID" value="NZ_CP036316.1"/>
</dbReference>
<dbReference type="EMBL" id="CP036316">
    <property type="protein sequence ID" value="QDT66428.1"/>
    <property type="molecule type" value="Genomic_DNA"/>
</dbReference>
<organism evidence="2 3">
    <name type="scientific">Calycomorphotria hydatis</name>
    <dbReference type="NCBI Taxonomy" id="2528027"/>
    <lineage>
        <taxon>Bacteria</taxon>
        <taxon>Pseudomonadati</taxon>
        <taxon>Planctomycetota</taxon>
        <taxon>Planctomycetia</taxon>
        <taxon>Planctomycetales</taxon>
        <taxon>Planctomycetaceae</taxon>
        <taxon>Calycomorphotria</taxon>
    </lineage>
</organism>
<evidence type="ECO:0000313" key="2">
    <source>
        <dbReference type="EMBL" id="QDT66428.1"/>
    </source>
</evidence>
<feature type="transmembrane region" description="Helical" evidence="1">
    <location>
        <begin position="71"/>
        <end position="93"/>
    </location>
</feature>
<reference evidence="2 3" key="1">
    <citation type="submission" date="2019-02" db="EMBL/GenBank/DDBJ databases">
        <title>Deep-cultivation of Planctomycetes and their phenomic and genomic characterization uncovers novel biology.</title>
        <authorList>
            <person name="Wiegand S."/>
            <person name="Jogler M."/>
            <person name="Boedeker C."/>
            <person name="Pinto D."/>
            <person name="Vollmers J."/>
            <person name="Rivas-Marin E."/>
            <person name="Kohn T."/>
            <person name="Peeters S.H."/>
            <person name="Heuer A."/>
            <person name="Rast P."/>
            <person name="Oberbeckmann S."/>
            <person name="Bunk B."/>
            <person name="Jeske O."/>
            <person name="Meyerdierks A."/>
            <person name="Storesund J.E."/>
            <person name="Kallscheuer N."/>
            <person name="Luecker S."/>
            <person name="Lage O.M."/>
            <person name="Pohl T."/>
            <person name="Merkel B.J."/>
            <person name="Hornburger P."/>
            <person name="Mueller R.-W."/>
            <person name="Bruemmer F."/>
            <person name="Labrenz M."/>
            <person name="Spormann A.M."/>
            <person name="Op den Camp H."/>
            <person name="Overmann J."/>
            <person name="Amann R."/>
            <person name="Jetten M.S.M."/>
            <person name="Mascher T."/>
            <person name="Medema M.H."/>
            <person name="Devos D.P."/>
            <person name="Kaster A.-K."/>
            <person name="Ovreas L."/>
            <person name="Rohde M."/>
            <person name="Galperin M.Y."/>
            <person name="Jogler C."/>
        </authorList>
    </citation>
    <scope>NUCLEOTIDE SEQUENCE [LARGE SCALE GENOMIC DNA]</scope>
    <source>
        <strain evidence="2 3">V22</strain>
    </source>
</reference>
<sequence>MSGVEKHEKSDPENVVIPLDGVGQFIQERSVGQASQNALFIPLDRVDDWIKIEEHKHNRALDVRHHRTKDWLARFSMSGLLASLLVVLAFGIWRNDSQSFVQSVFDKWVTAVAPIVAAAIAFRAGRDSSKAD</sequence>
<dbReference type="Proteomes" id="UP000319976">
    <property type="component" value="Chromosome"/>
</dbReference>
<dbReference type="KEGG" id="chya:V22_36950"/>
<keyword evidence="1" id="KW-0472">Membrane</keyword>
<name>A0A517TDI6_9PLAN</name>
<feature type="transmembrane region" description="Helical" evidence="1">
    <location>
        <begin position="108"/>
        <end position="125"/>
    </location>
</feature>
<keyword evidence="1" id="KW-0812">Transmembrane</keyword>
<proteinExistence type="predicted"/>
<evidence type="ECO:0000256" key="1">
    <source>
        <dbReference type="SAM" id="Phobius"/>
    </source>
</evidence>